<dbReference type="PATRIC" id="fig|186479.3.peg.3642"/>
<dbReference type="InterPro" id="IPR050553">
    <property type="entry name" value="Thioredoxin_ResA/DsbE_sf"/>
</dbReference>
<gene>
    <name evidence="9" type="ORF">SE17_00265</name>
</gene>
<dbReference type="GO" id="GO:0017004">
    <property type="term" value="P:cytochrome complex assembly"/>
    <property type="evidence" value="ECO:0007669"/>
    <property type="project" value="UniProtKB-KW"/>
</dbReference>
<comment type="caution">
    <text evidence="9">The sequence shown here is derived from an EMBL/GenBank/DDBJ whole genome shotgun (WGS) entry which is preliminary data.</text>
</comment>
<evidence type="ECO:0000259" key="7">
    <source>
        <dbReference type="PROSITE" id="PS50076"/>
    </source>
</evidence>
<dbReference type="CDD" id="cd02966">
    <property type="entry name" value="TlpA_like_family"/>
    <property type="match status" value="1"/>
</dbReference>
<reference evidence="9 10" key="1">
    <citation type="submission" date="2015-09" db="EMBL/GenBank/DDBJ databases">
        <title>Draft genome sequence of Kouleothrix aurantiaca JCM 19913.</title>
        <authorList>
            <person name="Hemp J."/>
        </authorList>
    </citation>
    <scope>NUCLEOTIDE SEQUENCE [LARGE SCALE GENOMIC DNA]</scope>
    <source>
        <strain evidence="9 10">COM-B</strain>
    </source>
</reference>
<evidence type="ECO:0000256" key="5">
    <source>
        <dbReference type="ARBA" id="ARBA00023284"/>
    </source>
</evidence>
<protein>
    <recommendedName>
        <fullName evidence="11">J domain-containing protein</fullName>
    </recommendedName>
</protein>
<keyword evidence="10" id="KW-1185">Reference proteome</keyword>
<name>A0A0P9FDY4_9CHLR</name>
<keyword evidence="3" id="KW-0735">Signal-anchor</keyword>
<dbReference type="Gene3D" id="1.10.287.110">
    <property type="entry name" value="DnaJ domain"/>
    <property type="match status" value="1"/>
</dbReference>
<feature type="domain" description="Thioredoxin" evidence="8">
    <location>
        <begin position="130"/>
        <end position="278"/>
    </location>
</feature>
<evidence type="ECO:0000313" key="9">
    <source>
        <dbReference type="EMBL" id="KPV55008.1"/>
    </source>
</evidence>
<evidence type="ECO:0000256" key="2">
    <source>
        <dbReference type="ARBA" id="ARBA00022748"/>
    </source>
</evidence>
<accession>A0A0P9FDY4</accession>
<dbReference type="PROSITE" id="PS51352">
    <property type="entry name" value="THIOREDOXIN_2"/>
    <property type="match status" value="1"/>
</dbReference>
<evidence type="ECO:0000256" key="1">
    <source>
        <dbReference type="ARBA" id="ARBA00004196"/>
    </source>
</evidence>
<evidence type="ECO:0008006" key="11">
    <source>
        <dbReference type="Google" id="ProtNLM"/>
    </source>
</evidence>
<dbReference type="InterPro" id="IPR013766">
    <property type="entry name" value="Thioredoxin_domain"/>
</dbReference>
<evidence type="ECO:0000256" key="3">
    <source>
        <dbReference type="ARBA" id="ARBA00022968"/>
    </source>
</evidence>
<feature type="transmembrane region" description="Helical" evidence="6">
    <location>
        <begin position="97"/>
        <end position="117"/>
    </location>
</feature>
<dbReference type="PRINTS" id="PR00625">
    <property type="entry name" value="JDOMAIN"/>
</dbReference>
<comment type="subcellular location">
    <subcellularLocation>
        <location evidence="1">Cell envelope</location>
    </subcellularLocation>
</comment>
<dbReference type="EMBL" id="LJCR01000002">
    <property type="protein sequence ID" value="KPV55008.1"/>
    <property type="molecule type" value="Genomic_DNA"/>
</dbReference>
<dbReference type="Proteomes" id="UP000050509">
    <property type="component" value="Unassembled WGS sequence"/>
</dbReference>
<keyword evidence="5" id="KW-0676">Redox-active center</keyword>
<dbReference type="PANTHER" id="PTHR42852">
    <property type="entry name" value="THIOL:DISULFIDE INTERCHANGE PROTEIN DSBE"/>
    <property type="match status" value="1"/>
</dbReference>
<keyword evidence="6" id="KW-1133">Transmembrane helix</keyword>
<evidence type="ECO:0000256" key="6">
    <source>
        <dbReference type="SAM" id="Phobius"/>
    </source>
</evidence>
<evidence type="ECO:0000256" key="4">
    <source>
        <dbReference type="ARBA" id="ARBA00023157"/>
    </source>
</evidence>
<dbReference type="Pfam" id="PF00578">
    <property type="entry name" value="AhpC-TSA"/>
    <property type="match status" value="1"/>
</dbReference>
<proteinExistence type="predicted"/>
<dbReference type="Pfam" id="PF00226">
    <property type="entry name" value="DnaJ"/>
    <property type="match status" value="1"/>
</dbReference>
<evidence type="ECO:0000259" key="8">
    <source>
        <dbReference type="PROSITE" id="PS51352"/>
    </source>
</evidence>
<dbReference type="InterPro" id="IPR036249">
    <property type="entry name" value="Thioredoxin-like_sf"/>
</dbReference>
<dbReference type="GO" id="GO:0016209">
    <property type="term" value="F:antioxidant activity"/>
    <property type="evidence" value="ECO:0007669"/>
    <property type="project" value="InterPro"/>
</dbReference>
<feature type="domain" description="J" evidence="7">
    <location>
        <begin position="5"/>
        <end position="75"/>
    </location>
</feature>
<dbReference type="Gene3D" id="3.40.30.10">
    <property type="entry name" value="Glutaredoxin"/>
    <property type="match status" value="1"/>
</dbReference>
<keyword evidence="6" id="KW-0812">Transmembrane</keyword>
<dbReference type="PROSITE" id="PS50076">
    <property type="entry name" value="DNAJ_2"/>
    <property type="match status" value="1"/>
</dbReference>
<dbReference type="InterPro" id="IPR000866">
    <property type="entry name" value="AhpC/TSA"/>
</dbReference>
<organism evidence="9 10">
    <name type="scientific">Kouleothrix aurantiaca</name>
    <dbReference type="NCBI Taxonomy" id="186479"/>
    <lineage>
        <taxon>Bacteria</taxon>
        <taxon>Bacillati</taxon>
        <taxon>Chloroflexota</taxon>
        <taxon>Chloroflexia</taxon>
        <taxon>Chloroflexales</taxon>
        <taxon>Roseiflexineae</taxon>
        <taxon>Roseiflexaceae</taxon>
        <taxon>Kouleothrix</taxon>
    </lineage>
</organism>
<dbReference type="SUPFAM" id="SSF46565">
    <property type="entry name" value="Chaperone J-domain"/>
    <property type="match status" value="1"/>
</dbReference>
<dbReference type="SUPFAM" id="SSF52833">
    <property type="entry name" value="Thioredoxin-like"/>
    <property type="match status" value="1"/>
</dbReference>
<dbReference type="GO" id="GO:0016491">
    <property type="term" value="F:oxidoreductase activity"/>
    <property type="evidence" value="ECO:0007669"/>
    <property type="project" value="InterPro"/>
</dbReference>
<dbReference type="SMART" id="SM00271">
    <property type="entry name" value="DnaJ"/>
    <property type="match status" value="1"/>
</dbReference>
<dbReference type="InterPro" id="IPR001623">
    <property type="entry name" value="DnaJ_domain"/>
</dbReference>
<dbReference type="CDD" id="cd06257">
    <property type="entry name" value="DnaJ"/>
    <property type="match status" value="1"/>
</dbReference>
<keyword evidence="6" id="KW-0472">Membrane</keyword>
<keyword evidence="2" id="KW-0201">Cytochrome c-type biogenesis</keyword>
<dbReference type="PANTHER" id="PTHR42852:SF6">
    <property type="entry name" value="THIOL:DISULFIDE INTERCHANGE PROTEIN DSBE"/>
    <property type="match status" value="1"/>
</dbReference>
<dbReference type="InterPro" id="IPR036869">
    <property type="entry name" value="J_dom_sf"/>
</dbReference>
<dbReference type="AlphaFoldDB" id="A0A0P9FDY4"/>
<dbReference type="GO" id="GO:0030313">
    <property type="term" value="C:cell envelope"/>
    <property type="evidence" value="ECO:0007669"/>
    <property type="project" value="UniProtKB-SubCell"/>
</dbReference>
<keyword evidence="4" id="KW-1015">Disulfide bond</keyword>
<evidence type="ECO:0000313" key="10">
    <source>
        <dbReference type="Proteomes" id="UP000050509"/>
    </source>
</evidence>
<sequence length="285" mass="31454">MAMETYYTLLDVPIDAPQADIEAAYRRQREQYNPERVTALGEDFQSIATVRTADLDRAYTVLSDPRRRHDYDVSIGLAPRTQLDVVARRAGLSRREVGLAIGGALMGLLVIAVVWVLSGQRVRQNITPVGEVRRPAPELALPSLEGGTVRLSDYRGKVVLLNFWGTWCQPCKEETPALQRAYQKLRDQGLVIIGVDLRNQERSGADGDADVRKFIEGYGVTYPIALDTTGDVARAYQILPIPTSYFVDQSGTIRYIAVSKITEADVEAIFNRLKREAAAVAGAGS</sequence>